<evidence type="ECO:0000313" key="5">
    <source>
        <dbReference type="Proteomes" id="UP000290189"/>
    </source>
</evidence>
<evidence type="ECO:0000313" key="3">
    <source>
        <dbReference type="EMBL" id="SPQ99308.1"/>
    </source>
</evidence>
<dbReference type="Proteomes" id="UP000290189">
    <property type="component" value="Unassembled WGS sequence"/>
</dbReference>
<dbReference type="Gene3D" id="3.40.50.1820">
    <property type="entry name" value="alpha/beta hydrolase"/>
    <property type="match status" value="1"/>
</dbReference>
<dbReference type="PANTHER" id="PTHR45856">
    <property type="entry name" value="ALPHA/BETA-HYDROLASES SUPERFAMILY PROTEIN"/>
    <property type="match status" value="1"/>
</dbReference>
<dbReference type="InterPro" id="IPR002921">
    <property type="entry name" value="Fungal_lipase-type"/>
</dbReference>
<dbReference type="PANTHER" id="PTHR45856:SF11">
    <property type="entry name" value="FUNGAL LIPASE-LIKE DOMAIN-CONTAINING PROTEIN"/>
    <property type="match status" value="1"/>
</dbReference>
<dbReference type="AlphaFoldDB" id="A0A0G4IMG9"/>
<sequence length="262" mass="29795">MLAELDKDGSNAGLLADLLKLCTIVQDPDQDRLRDKSDDLYVQPLNVWPIRLLSVIEAHDKLTRCALFEYLDMVIVAFHCNRSTINSRKSSFIELGPDKARGVLTAGLHRWRHIHERLRHVIRSVTLGDDAKRLILTGHGTGGVLACLEAAYLATASPSRQLTVVTFGAPKFSGRNFANVYRSLGIATYRIVNRFDPVPRYPFWFPRIHHVPSTVYHLYDGGLHRAPATRRFDFILPGRVDDHRTVEYEAAMRSWMKAIHRS</sequence>
<dbReference type="EMBL" id="CDSF01000057">
    <property type="protein sequence ID" value="CEO96368.1"/>
    <property type="molecule type" value="Genomic_DNA"/>
</dbReference>
<proteinExistence type="predicted"/>
<reference evidence="2 4" key="1">
    <citation type="submission" date="2015-02" db="EMBL/GenBank/DDBJ databases">
        <authorList>
            <person name="Chooi Y.-H."/>
        </authorList>
    </citation>
    <scope>NUCLEOTIDE SEQUENCE [LARGE SCALE GENOMIC DNA]</scope>
    <source>
        <strain evidence="2">E3</strain>
    </source>
</reference>
<dbReference type="Pfam" id="PF01764">
    <property type="entry name" value="Lipase_3"/>
    <property type="match status" value="1"/>
</dbReference>
<dbReference type="Proteomes" id="UP000039324">
    <property type="component" value="Unassembled WGS sequence"/>
</dbReference>
<keyword evidence="3" id="KW-0496">Mitochondrion</keyword>
<keyword evidence="4" id="KW-1185">Reference proteome</keyword>
<evidence type="ECO:0000259" key="1">
    <source>
        <dbReference type="Pfam" id="PF01764"/>
    </source>
</evidence>
<name>A0A0G4IMG9_PLABS</name>
<dbReference type="EMBL" id="OVEO01000011">
    <property type="protein sequence ID" value="SPQ99308.1"/>
    <property type="molecule type" value="Genomic_DNA"/>
</dbReference>
<accession>A0A0G4IMG9</accession>
<evidence type="ECO:0000313" key="4">
    <source>
        <dbReference type="Proteomes" id="UP000039324"/>
    </source>
</evidence>
<gene>
    <name evidence="2" type="ORF">PBRA_005040</name>
    <name evidence="3" type="ORF">PLBR_LOCUS6523</name>
</gene>
<organism evidence="2 4">
    <name type="scientific">Plasmodiophora brassicae</name>
    <name type="common">Clubroot disease agent</name>
    <dbReference type="NCBI Taxonomy" id="37360"/>
    <lineage>
        <taxon>Eukaryota</taxon>
        <taxon>Sar</taxon>
        <taxon>Rhizaria</taxon>
        <taxon>Endomyxa</taxon>
        <taxon>Phytomyxea</taxon>
        <taxon>Plasmodiophorida</taxon>
        <taxon>Plasmodiophoridae</taxon>
        <taxon>Plasmodiophora</taxon>
    </lineage>
</organism>
<dbReference type="InterPro" id="IPR029058">
    <property type="entry name" value="AB_hydrolase_fold"/>
</dbReference>
<dbReference type="GO" id="GO:0006629">
    <property type="term" value="P:lipid metabolic process"/>
    <property type="evidence" value="ECO:0007669"/>
    <property type="project" value="InterPro"/>
</dbReference>
<dbReference type="CDD" id="cd00519">
    <property type="entry name" value="Lipase_3"/>
    <property type="match status" value="1"/>
</dbReference>
<dbReference type="InterPro" id="IPR051218">
    <property type="entry name" value="Sec_MonoDiacylglyc_Lipase"/>
</dbReference>
<dbReference type="SUPFAM" id="SSF53474">
    <property type="entry name" value="alpha/beta-Hydrolases"/>
    <property type="match status" value="1"/>
</dbReference>
<protein>
    <recommendedName>
        <fullName evidence="1">Fungal lipase-type domain-containing protein</fullName>
    </recommendedName>
</protein>
<dbReference type="OrthoDB" id="438440at2759"/>
<dbReference type="STRING" id="37360.A0A0G4IMG9"/>
<geneLocation type="mitochondrion" evidence="3"/>
<reference evidence="3 5" key="2">
    <citation type="submission" date="2018-03" db="EMBL/GenBank/DDBJ databases">
        <authorList>
            <person name="Fogelqvist J."/>
        </authorList>
    </citation>
    <scope>NUCLEOTIDE SEQUENCE [LARGE SCALE GENOMIC DNA]</scope>
</reference>
<evidence type="ECO:0000313" key="2">
    <source>
        <dbReference type="EMBL" id="CEO96368.1"/>
    </source>
</evidence>
<feature type="domain" description="Fungal lipase-type" evidence="1">
    <location>
        <begin position="110"/>
        <end position="204"/>
    </location>
</feature>